<reference evidence="2 3" key="1">
    <citation type="submission" date="2020-07" db="EMBL/GenBank/DDBJ databases">
        <title>Transfer of Campylobacter canadensis to the novel genus Avispirillum gen. nov., that also includes two novel species recovered from migratory waterfowl: Avispirillum anseris sp. nov. and Avispirillum brantae sp. nov.</title>
        <authorList>
            <person name="Miller W.G."/>
            <person name="Chapman M.H."/>
            <person name="Yee E."/>
            <person name="Inglis G.D."/>
        </authorList>
    </citation>
    <scope>NUCLEOTIDE SEQUENCE [LARGE SCALE GENOMIC DNA]</scope>
    <source>
        <strain evidence="2 3">L283</strain>
    </source>
</reference>
<dbReference type="Pfam" id="PF02589">
    <property type="entry name" value="LUD_dom"/>
    <property type="match status" value="1"/>
</dbReference>
<dbReference type="InterPro" id="IPR037171">
    <property type="entry name" value="NagB/RpiA_transferase-like"/>
</dbReference>
<feature type="domain" description="LUD" evidence="1">
    <location>
        <begin position="45"/>
        <end position="216"/>
    </location>
</feature>
<evidence type="ECO:0000259" key="1">
    <source>
        <dbReference type="Pfam" id="PF02589"/>
    </source>
</evidence>
<sequence>MSKINEISKRSKEEILNALEFGIKYELKEKASDPSVHIKQSENPLEETMQKMQENKFEVHLVESKEQVIDEINKISAIYNAKSLIYPSSLSVDVEKVNAEKKVCFNKEIEELRKEVFHSDFSIIDVDFALSSHGVACVTSSKTQPRMLSLAPTLCIMLLDKTKIETSLASGLEKISKENEVLPTNILYIAGPSRTSDIELVTVFGVHGSQKVHIIFY</sequence>
<organism evidence="2 3">
    <name type="scientific">Campylobacter canadensis</name>
    <dbReference type="NCBI Taxonomy" id="449520"/>
    <lineage>
        <taxon>Bacteria</taxon>
        <taxon>Pseudomonadati</taxon>
        <taxon>Campylobacterota</taxon>
        <taxon>Epsilonproteobacteria</taxon>
        <taxon>Campylobacterales</taxon>
        <taxon>Campylobacteraceae</taxon>
        <taxon>Campylobacter</taxon>
    </lineage>
</organism>
<keyword evidence="3" id="KW-1185">Reference proteome</keyword>
<dbReference type="PANTHER" id="PTHR43682:SF1">
    <property type="entry name" value="LACTATE UTILIZATION PROTEIN C"/>
    <property type="match status" value="1"/>
</dbReference>
<dbReference type="PANTHER" id="PTHR43682">
    <property type="entry name" value="LACTATE UTILIZATION PROTEIN C"/>
    <property type="match status" value="1"/>
</dbReference>
<name>A0ABS7WRW1_9BACT</name>
<comment type="caution">
    <text evidence="2">The sequence shown here is derived from an EMBL/GenBank/DDBJ whole genome shotgun (WGS) entry which is preliminary data.</text>
</comment>
<dbReference type="InterPro" id="IPR003741">
    <property type="entry name" value="LUD_dom"/>
</dbReference>
<dbReference type="RefSeq" id="WP_172233460.1">
    <property type="nucleotide sequence ID" value="NZ_CP035946.1"/>
</dbReference>
<gene>
    <name evidence="2" type="ORF">AVCANL283_03130</name>
</gene>
<protein>
    <submittedName>
        <fullName evidence="2">Lactate utilization protein C</fullName>
    </submittedName>
</protein>
<accession>A0ABS7WRW1</accession>
<dbReference type="Proteomes" id="UP000786183">
    <property type="component" value="Unassembled WGS sequence"/>
</dbReference>
<dbReference type="EMBL" id="JACGBB010000004">
    <property type="protein sequence ID" value="MBZ7987111.1"/>
    <property type="molecule type" value="Genomic_DNA"/>
</dbReference>
<dbReference type="InterPro" id="IPR024185">
    <property type="entry name" value="FTHF_cligase-like_sf"/>
</dbReference>
<dbReference type="SUPFAM" id="SSF100950">
    <property type="entry name" value="NagB/RpiA/CoA transferase-like"/>
    <property type="match status" value="1"/>
</dbReference>
<evidence type="ECO:0000313" key="2">
    <source>
        <dbReference type="EMBL" id="MBZ7987111.1"/>
    </source>
</evidence>
<dbReference type="Gene3D" id="3.40.50.10420">
    <property type="entry name" value="NagB/RpiA/CoA transferase-like"/>
    <property type="match status" value="1"/>
</dbReference>
<evidence type="ECO:0000313" key="3">
    <source>
        <dbReference type="Proteomes" id="UP000786183"/>
    </source>
</evidence>
<proteinExistence type="predicted"/>